<dbReference type="EMBL" id="JAHRIM010021249">
    <property type="protein sequence ID" value="MEQ2262961.1"/>
    <property type="molecule type" value="Genomic_DNA"/>
</dbReference>
<feature type="compositionally biased region" description="Polar residues" evidence="1">
    <location>
        <begin position="75"/>
        <end position="87"/>
    </location>
</feature>
<feature type="region of interest" description="Disordered" evidence="1">
    <location>
        <begin position="49"/>
        <end position="114"/>
    </location>
</feature>
<evidence type="ECO:0000313" key="2">
    <source>
        <dbReference type="EMBL" id="MEQ2262961.1"/>
    </source>
</evidence>
<name>A0ABV0W0C8_9TELE</name>
<proteinExistence type="predicted"/>
<comment type="caution">
    <text evidence="2">The sequence shown here is derived from an EMBL/GenBank/DDBJ whole genome shotgun (WGS) entry which is preliminary data.</text>
</comment>
<dbReference type="Proteomes" id="UP001444071">
    <property type="component" value="Unassembled WGS sequence"/>
</dbReference>
<organism evidence="2 3">
    <name type="scientific">Xenotaenia resolanae</name>
    <dbReference type="NCBI Taxonomy" id="208358"/>
    <lineage>
        <taxon>Eukaryota</taxon>
        <taxon>Metazoa</taxon>
        <taxon>Chordata</taxon>
        <taxon>Craniata</taxon>
        <taxon>Vertebrata</taxon>
        <taxon>Euteleostomi</taxon>
        <taxon>Actinopterygii</taxon>
        <taxon>Neopterygii</taxon>
        <taxon>Teleostei</taxon>
        <taxon>Neoteleostei</taxon>
        <taxon>Acanthomorphata</taxon>
        <taxon>Ovalentaria</taxon>
        <taxon>Atherinomorphae</taxon>
        <taxon>Cyprinodontiformes</taxon>
        <taxon>Goodeidae</taxon>
        <taxon>Xenotaenia</taxon>
    </lineage>
</organism>
<sequence length="114" mass="13057">IAKMMETQHMEYEQARSALMETGRSLESLSQQIENMVEDCRHQSRGKRFQMTGANNEGENHKTRFALKSEEENSRPLSQRGHSTNCQEGLLELETNADKQAEAARCVSKEKIKE</sequence>
<gene>
    <name evidence="2" type="ORF">XENORESO_001354</name>
</gene>
<feature type="compositionally biased region" description="Basic and acidic residues" evidence="1">
    <location>
        <begin position="96"/>
        <end position="114"/>
    </location>
</feature>
<feature type="compositionally biased region" description="Basic and acidic residues" evidence="1">
    <location>
        <begin position="58"/>
        <end position="74"/>
    </location>
</feature>
<protein>
    <submittedName>
        <fullName evidence="2">Uncharacterized protein</fullName>
    </submittedName>
</protein>
<accession>A0ABV0W0C8</accession>
<feature type="non-terminal residue" evidence="2">
    <location>
        <position position="1"/>
    </location>
</feature>
<keyword evidence="3" id="KW-1185">Reference proteome</keyword>
<reference evidence="2 3" key="1">
    <citation type="submission" date="2021-06" db="EMBL/GenBank/DDBJ databases">
        <authorList>
            <person name="Palmer J.M."/>
        </authorList>
    </citation>
    <scope>NUCLEOTIDE SEQUENCE [LARGE SCALE GENOMIC DNA]</scope>
    <source>
        <strain evidence="2 3">XR_2019</strain>
        <tissue evidence="2">Muscle</tissue>
    </source>
</reference>
<evidence type="ECO:0000256" key="1">
    <source>
        <dbReference type="SAM" id="MobiDB-lite"/>
    </source>
</evidence>
<feature type="non-terminal residue" evidence="2">
    <location>
        <position position="114"/>
    </location>
</feature>
<evidence type="ECO:0000313" key="3">
    <source>
        <dbReference type="Proteomes" id="UP001444071"/>
    </source>
</evidence>